<gene>
    <name evidence="2" type="ORF">GCM10017621_16640</name>
</gene>
<feature type="transmembrane region" description="Helical" evidence="1">
    <location>
        <begin position="6"/>
        <end position="22"/>
    </location>
</feature>
<evidence type="ECO:0000256" key="1">
    <source>
        <dbReference type="SAM" id="Phobius"/>
    </source>
</evidence>
<keyword evidence="1" id="KW-0472">Membrane</keyword>
<keyword evidence="1" id="KW-0812">Transmembrane</keyword>
<proteinExistence type="predicted"/>
<protein>
    <submittedName>
        <fullName evidence="2">Uncharacterized protein</fullName>
    </submittedName>
</protein>
<dbReference type="Proteomes" id="UP001143486">
    <property type="component" value="Unassembled WGS sequence"/>
</dbReference>
<dbReference type="EMBL" id="BSFE01000004">
    <property type="protein sequence ID" value="GLK52156.1"/>
    <property type="molecule type" value="Genomic_DNA"/>
</dbReference>
<evidence type="ECO:0000313" key="3">
    <source>
        <dbReference type="Proteomes" id="UP001143486"/>
    </source>
</evidence>
<reference evidence="2" key="2">
    <citation type="submission" date="2023-01" db="EMBL/GenBank/DDBJ databases">
        <authorList>
            <person name="Sun Q."/>
            <person name="Evtushenko L."/>
        </authorList>
    </citation>
    <scope>NUCLEOTIDE SEQUENCE</scope>
    <source>
        <strain evidence="2">VKM B-1513</strain>
    </source>
</reference>
<feature type="transmembrane region" description="Helical" evidence="1">
    <location>
        <begin position="104"/>
        <end position="127"/>
    </location>
</feature>
<reference evidence="2" key="1">
    <citation type="journal article" date="2014" name="Int. J. Syst. Evol. Microbiol.">
        <title>Complete genome sequence of Corynebacterium casei LMG S-19264T (=DSM 44701T), isolated from a smear-ripened cheese.</title>
        <authorList>
            <consortium name="US DOE Joint Genome Institute (JGI-PGF)"/>
            <person name="Walter F."/>
            <person name="Albersmeier A."/>
            <person name="Kalinowski J."/>
            <person name="Ruckert C."/>
        </authorList>
    </citation>
    <scope>NUCLEOTIDE SEQUENCE</scope>
    <source>
        <strain evidence="2">VKM B-1513</strain>
    </source>
</reference>
<comment type="caution">
    <text evidence="2">The sequence shown here is derived from an EMBL/GenBank/DDBJ whole genome shotgun (WGS) entry which is preliminary data.</text>
</comment>
<feature type="transmembrane region" description="Helical" evidence="1">
    <location>
        <begin position="34"/>
        <end position="50"/>
    </location>
</feature>
<organism evidence="2 3">
    <name type="scientific">Maricaulis virginensis</name>
    <dbReference type="NCBI Taxonomy" id="144022"/>
    <lineage>
        <taxon>Bacteria</taxon>
        <taxon>Pseudomonadati</taxon>
        <taxon>Pseudomonadota</taxon>
        <taxon>Alphaproteobacteria</taxon>
        <taxon>Maricaulales</taxon>
        <taxon>Maricaulaceae</taxon>
        <taxon>Maricaulis</taxon>
    </lineage>
</organism>
<sequence length="140" mass="14604">MSNLKIFAYGTGVLLWFVYALLKKSNGEIHMSLDKIVWAVAAIAAIVFAFISGFEWGGLILALLGLASGFFIKGDHRRAVILAAIFLIAGGAGALGVIPAAGEYLTAIFTNYGAVLSAASLMVIVMATAERLVPGMPAQS</sequence>
<keyword evidence="3" id="KW-1185">Reference proteome</keyword>
<feature type="transmembrane region" description="Helical" evidence="1">
    <location>
        <begin position="79"/>
        <end position="98"/>
    </location>
</feature>
<accession>A0A9W6IKS2</accession>
<name>A0A9W6IKS2_9PROT</name>
<evidence type="ECO:0000313" key="2">
    <source>
        <dbReference type="EMBL" id="GLK52156.1"/>
    </source>
</evidence>
<dbReference type="AlphaFoldDB" id="A0A9W6IKS2"/>
<keyword evidence="1" id="KW-1133">Transmembrane helix</keyword>